<keyword evidence="3" id="KW-0067">ATP-binding</keyword>
<dbReference type="RefSeq" id="WP_425440960.1">
    <property type="nucleotide sequence ID" value="NZ_FNZZ01000001.1"/>
</dbReference>
<name>A0A1H7IL85_9SPHN</name>
<comment type="catalytic activity">
    <reaction evidence="6">
        <text>biotin + L-lysyl-[protein] + ATP = N(6)-biotinyl-L-lysyl-[protein] + AMP + diphosphate + H(+)</text>
        <dbReference type="Rhea" id="RHEA:11756"/>
        <dbReference type="Rhea" id="RHEA-COMP:9752"/>
        <dbReference type="Rhea" id="RHEA-COMP:10505"/>
        <dbReference type="ChEBI" id="CHEBI:15378"/>
        <dbReference type="ChEBI" id="CHEBI:29969"/>
        <dbReference type="ChEBI" id="CHEBI:30616"/>
        <dbReference type="ChEBI" id="CHEBI:33019"/>
        <dbReference type="ChEBI" id="CHEBI:57586"/>
        <dbReference type="ChEBI" id="CHEBI:83144"/>
        <dbReference type="ChEBI" id="CHEBI:456215"/>
        <dbReference type="EC" id="6.3.4.15"/>
    </reaction>
</comment>
<dbReference type="InterPro" id="IPR004408">
    <property type="entry name" value="Biotin_CoA_COase_ligase"/>
</dbReference>
<evidence type="ECO:0000313" key="9">
    <source>
        <dbReference type="Proteomes" id="UP000199214"/>
    </source>
</evidence>
<dbReference type="InterPro" id="IPR045864">
    <property type="entry name" value="aa-tRNA-synth_II/BPL/LPL"/>
</dbReference>
<dbReference type="PROSITE" id="PS51733">
    <property type="entry name" value="BPL_LPL_CATALYTIC"/>
    <property type="match status" value="1"/>
</dbReference>
<dbReference type="Pfam" id="PF02237">
    <property type="entry name" value="BPL_C"/>
    <property type="match status" value="1"/>
</dbReference>
<evidence type="ECO:0000256" key="1">
    <source>
        <dbReference type="ARBA" id="ARBA00022598"/>
    </source>
</evidence>
<dbReference type="EC" id="6.3.4.15" evidence="5"/>
<dbReference type="EMBL" id="FNZZ01000001">
    <property type="protein sequence ID" value="SEK63226.1"/>
    <property type="molecule type" value="Genomic_DNA"/>
</dbReference>
<keyword evidence="4" id="KW-0092">Biotin</keyword>
<dbReference type="AlphaFoldDB" id="A0A1H7IL85"/>
<dbReference type="InterPro" id="IPR004143">
    <property type="entry name" value="BPL_LPL_catalytic"/>
</dbReference>
<dbReference type="SUPFAM" id="SSF50037">
    <property type="entry name" value="C-terminal domain of transcriptional repressors"/>
    <property type="match status" value="1"/>
</dbReference>
<dbReference type="NCBIfam" id="TIGR00121">
    <property type="entry name" value="birA_ligase"/>
    <property type="match status" value="1"/>
</dbReference>
<reference evidence="9" key="1">
    <citation type="submission" date="2016-10" db="EMBL/GenBank/DDBJ databases">
        <authorList>
            <person name="Varghese N."/>
            <person name="Submissions S."/>
        </authorList>
    </citation>
    <scope>NUCLEOTIDE SEQUENCE [LARGE SCALE GENOMIC DNA]</scope>
    <source>
        <strain evidence="9">JS21-1</strain>
    </source>
</reference>
<evidence type="ECO:0000256" key="4">
    <source>
        <dbReference type="ARBA" id="ARBA00023267"/>
    </source>
</evidence>
<dbReference type="CDD" id="cd16442">
    <property type="entry name" value="BPL"/>
    <property type="match status" value="1"/>
</dbReference>
<organism evidence="8 9">
    <name type="scientific">Sphingomonas palmae</name>
    <dbReference type="NCBI Taxonomy" id="1855283"/>
    <lineage>
        <taxon>Bacteria</taxon>
        <taxon>Pseudomonadati</taxon>
        <taxon>Pseudomonadota</taxon>
        <taxon>Alphaproteobacteria</taxon>
        <taxon>Sphingomonadales</taxon>
        <taxon>Sphingomonadaceae</taxon>
        <taxon>Sphingomonas</taxon>
    </lineage>
</organism>
<evidence type="ECO:0000256" key="5">
    <source>
        <dbReference type="ARBA" id="ARBA00024227"/>
    </source>
</evidence>
<dbReference type="GO" id="GO:0004077">
    <property type="term" value="F:biotin--[biotin carboxyl-carrier protein] ligase activity"/>
    <property type="evidence" value="ECO:0007669"/>
    <property type="project" value="UniProtKB-EC"/>
</dbReference>
<dbReference type="InterPro" id="IPR003142">
    <property type="entry name" value="BPL_C"/>
</dbReference>
<protein>
    <recommendedName>
        <fullName evidence="5">biotin--[biotin carboxyl-carrier protein] ligase</fullName>
        <ecNumber evidence="5">6.3.4.15</ecNumber>
    </recommendedName>
</protein>
<dbReference type="Pfam" id="PF03099">
    <property type="entry name" value="BPL_LplA_LipB"/>
    <property type="match status" value="1"/>
</dbReference>
<gene>
    <name evidence="8" type="ORF">SAMN05216382_0803</name>
</gene>
<evidence type="ECO:0000256" key="2">
    <source>
        <dbReference type="ARBA" id="ARBA00022741"/>
    </source>
</evidence>
<keyword evidence="2" id="KW-0547">Nucleotide-binding</keyword>
<dbReference type="GO" id="GO:0005524">
    <property type="term" value="F:ATP binding"/>
    <property type="evidence" value="ECO:0007669"/>
    <property type="project" value="UniProtKB-KW"/>
</dbReference>
<dbReference type="PANTHER" id="PTHR12835:SF5">
    <property type="entry name" value="BIOTIN--PROTEIN LIGASE"/>
    <property type="match status" value="1"/>
</dbReference>
<dbReference type="Gene3D" id="2.30.30.100">
    <property type="match status" value="1"/>
</dbReference>
<dbReference type="GO" id="GO:0005737">
    <property type="term" value="C:cytoplasm"/>
    <property type="evidence" value="ECO:0007669"/>
    <property type="project" value="TreeGrafter"/>
</dbReference>
<dbReference type="SUPFAM" id="SSF55681">
    <property type="entry name" value="Class II aaRS and biotin synthetases"/>
    <property type="match status" value="1"/>
</dbReference>
<evidence type="ECO:0000256" key="3">
    <source>
        <dbReference type="ARBA" id="ARBA00022840"/>
    </source>
</evidence>
<proteinExistence type="predicted"/>
<keyword evidence="9" id="KW-1185">Reference proteome</keyword>
<evidence type="ECO:0000313" key="8">
    <source>
        <dbReference type="EMBL" id="SEK63226.1"/>
    </source>
</evidence>
<accession>A0A1H7IL85</accession>
<dbReference type="PANTHER" id="PTHR12835">
    <property type="entry name" value="BIOTIN PROTEIN LIGASE"/>
    <property type="match status" value="1"/>
</dbReference>
<dbReference type="InterPro" id="IPR008988">
    <property type="entry name" value="Transcriptional_repressor_C"/>
</dbReference>
<dbReference type="Proteomes" id="UP000199214">
    <property type="component" value="Unassembled WGS sequence"/>
</dbReference>
<evidence type="ECO:0000259" key="7">
    <source>
        <dbReference type="PROSITE" id="PS51733"/>
    </source>
</evidence>
<keyword evidence="1 8" id="KW-0436">Ligase</keyword>
<dbReference type="Gene3D" id="3.30.930.10">
    <property type="entry name" value="Bira Bifunctional Protein, Domain 2"/>
    <property type="match status" value="1"/>
</dbReference>
<feature type="domain" description="BPL/LPL catalytic" evidence="7">
    <location>
        <begin position="4"/>
        <end position="190"/>
    </location>
</feature>
<sequence length="255" mass="26824">MDVGRGASLVLISTLTGPRIISVPETGSTNADLLRMAEAGSVGEGVWLRADRQLAGRGRLGRDWSSPVGNLYASTIVIVHADDPPAPSLALVAAVALDEAIDAVLPDTARRKLAIKWPNDLLIGGAKVSGILLERAGAHVVIGMGVNIAHYPDLSDRATTSLHAQGANVEVSAFAERLAGLMSARLLLWRSQGLAPVIARWCERAHPIGAPLRVRLPDGAEQAGVFDGLDAQGALRLRLEDGETRVIHAGDVFLV</sequence>
<dbReference type="STRING" id="1855283.SAMN05216382_0803"/>
<evidence type="ECO:0000256" key="6">
    <source>
        <dbReference type="ARBA" id="ARBA00047846"/>
    </source>
</evidence>